<dbReference type="AlphaFoldDB" id="A0A3E5BAB7"/>
<evidence type="ECO:0000256" key="5">
    <source>
        <dbReference type="ARBA" id="ARBA00023237"/>
    </source>
</evidence>
<protein>
    <submittedName>
        <fullName evidence="7">RagB/SusD family nutrient uptake outer membrane protein</fullName>
    </submittedName>
</protein>
<comment type="similarity">
    <text evidence="2">Belongs to the SusD family.</text>
</comment>
<name>A0A3E5BAB7_9BACE</name>
<accession>A0A3E5BAB7</accession>
<dbReference type="Gene3D" id="1.25.40.390">
    <property type="match status" value="1"/>
</dbReference>
<organism evidence="7 8">
    <name type="scientific">Bacteroides oleiciplenus</name>
    <dbReference type="NCBI Taxonomy" id="626931"/>
    <lineage>
        <taxon>Bacteria</taxon>
        <taxon>Pseudomonadati</taxon>
        <taxon>Bacteroidota</taxon>
        <taxon>Bacteroidia</taxon>
        <taxon>Bacteroidales</taxon>
        <taxon>Bacteroidaceae</taxon>
        <taxon>Bacteroides</taxon>
    </lineage>
</organism>
<evidence type="ECO:0000256" key="3">
    <source>
        <dbReference type="ARBA" id="ARBA00022729"/>
    </source>
</evidence>
<keyword evidence="4" id="KW-0472">Membrane</keyword>
<gene>
    <name evidence="7" type="ORF">DXB65_12525</name>
</gene>
<evidence type="ECO:0000259" key="6">
    <source>
        <dbReference type="Pfam" id="PF07980"/>
    </source>
</evidence>
<comment type="caution">
    <text evidence="7">The sequence shown here is derived from an EMBL/GenBank/DDBJ whole genome shotgun (WGS) entry which is preliminary data.</text>
</comment>
<dbReference type="GO" id="GO:0009279">
    <property type="term" value="C:cell outer membrane"/>
    <property type="evidence" value="ECO:0007669"/>
    <property type="project" value="UniProtKB-SubCell"/>
</dbReference>
<dbReference type="InterPro" id="IPR012944">
    <property type="entry name" value="SusD_RagB_dom"/>
</dbReference>
<evidence type="ECO:0000256" key="2">
    <source>
        <dbReference type="ARBA" id="ARBA00006275"/>
    </source>
</evidence>
<dbReference type="RefSeq" id="WP_009131897.1">
    <property type="nucleotide sequence ID" value="NZ_CABKRN010000005.1"/>
</dbReference>
<evidence type="ECO:0000256" key="1">
    <source>
        <dbReference type="ARBA" id="ARBA00004442"/>
    </source>
</evidence>
<feature type="domain" description="RagB/SusD" evidence="6">
    <location>
        <begin position="378"/>
        <end position="486"/>
    </location>
</feature>
<evidence type="ECO:0000256" key="4">
    <source>
        <dbReference type="ARBA" id="ARBA00023136"/>
    </source>
</evidence>
<evidence type="ECO:0000313" key="7">
    <source>
        <dbReference type="EMBL" id="RGN34551.1"/>
    </source>
</evidence>
<dbReference type="Proteomes" id="UP000260983">
    <property type="component" value="Unassembled WGS sequence"/>
</dbReference>
<sequence length="536" mass="60872">MKNISKLILGVCLSSSVLMTGCIEETLPTQVATEDQLGSSSKATEALLWAMPAYFNTFQILPSRQDYDWGYGSIMHIRDVMTEDMPIVYSGSGYDWYDSWETNKSQGDSYMLAQFHWWYYYKFVQTANNMIGAVNVETANTLQLGYLGAGYTFRALAYLEMAQMYEFLPVEGFSSVNSSGNDVLNLTVPIVKEGMTEAEARNNPRVTREVMAEFILGDLNKAEEYIVNLKEASKTLPHLDVVYGLKARYYMWLGDYTNAKTYARKAIDASSVTPMTEDQCLSTTKGFNDLSRWMWGSQLKAEDAQVKSGIITWTSWMSNETKYGYSGQEPYLMINRNTYERISDTDFRKKMWKAPAGSILEGQTPFIDDEFAEKLPDYASVKFRPNEGNMSVNNVGNASAFPVMRIEEMYLIEAEAAAHLNAADGKQLLETFMKNYRDPQYVCSNNDVAEEVVFQKRVEFWGEGLTFFDVKRLNMSVTRGYPDTNFFDTARLNTNGRPAWMNLSIVRQESDNNEALVGFGNPDPTDFYKPWISAGE</sequence>
<dbReference type="PROSITE" id="PS51257">
    <property type="entry name" value="PROKAR_LIPOPROTEIN"/>
    <property type="match status" value="1"/>
</dbReference>
<dbReference type="InterPro" id="IPR011990">
    <property type="entry name" value="TPR-like_helical_dom_sf"/>
</dbReference>
<evidence type="ECO:0000313" key="8">
    <source>
        <dbReference type="Proteomes" id="UP000260983"/>
    </source>
</evidence>
<dbReference type="EMBL" id="QSUL01000008">
    <property type="protein sequence ID" value="RGN34551.1"/>
    <property type="molecule type" value="Genomic_DNA"/>
</dbReference>
<dbReference type="SUPFAM" id="SSF48452">
    <property type="entry name" value="TPR-like"/>
    <property type="match status" value="1"/>
</dbReference>
<keyword evidence="5" id="KW-0998">Cell outer membrane</keyword>
<keyword evidence="3" id="KW-0732">Signal</keyword>
<reference evidence="7 8" key="1">
    <citation type="submission" date="2018-08" db="EMBL/GenBank/DDBJ databases">
        <title>A genome reference for cultivated species of the human gut microbiota.</title>
        <authorList>
            <person name="Zou Y."/>
            <person name="Xue W."/>
            <person name="Luo G."/>
        </authorList>
    </citation>
    <scope>NUCLEOTIDE SEQUENCE [LARGE SCALE GENOMIC DNA]</scope>
    <source>
        <strain evidence="7 8">OM05-15BH</strain>
    </source>
</reference>
<dbReference type="Pfam" id="PF07980">
    <property type="entry name" value="SusD_RagB"/>
    <property type="match status" value="1"/>
</dbReference>
<proteinExistence type="inferred from homology"/>
<comment type="subcellular location">
    <subcellularLocation>
        <location evidence="1">Cell outer membrane</location>
    </subcellularLocation>
</comment>